<dbReference type="SMART" id="SM00332">
    <property type="entry name" value="PP2Cc"/>
    <property type="match status" value="1"/>
</dbReference>
<feature type="domain" description="PPM-type phosphatase" evidence="1">
    <location>
        <begin position="8"/>
        <end position="328"/>
    </location>
</feature>
<dbReference type="InterPro" id="IPR001932">
    <property type="entry name" value="PPM-type_phosphatase-like_dom"/>
</dbReference>
<organism evidence="2">
    <name type="scientific">Aplanochytrium stocchinoi</name>
    <dbReference type="NCBI Taxonomy" id="215587"/>
    <lineage>
        <taxon>Eukaryota</taxon>
        <taxon>Sar</taxon>
        <taxon>Stramenopiles</taxon>
        <taxon>Bigyra</taxon>
        <taxon>Labyrinthulomycetes</taxon>
        <taxon>Thraustochytrida</taxon>
        <taxon>Thraustochytriidae</taxon>
        <taxon>Aplanochytrium</taxon>
    </lineage>
</organism>
<dbReference type="InterPro" id="IPR036457">
    <property type="entry name" value="PPM-type-like_dom_sf"/>
</dbReference>
<dbReference type="CDD" id="cd00143">
    <property type="entry name" value="PP2Cc"/>
    <property type="match status" value="1"/>
</dbReference>
<dbReference type="EMBL" id="HBIN01018421">
    <property type="protein sequence ID" value="CAE0443993.1"/>
    <property type="molecule type" value="Transcribed_RNA"/>
</dbReference>
<dbReference type="PROSITE" id="PS51746">
    <property type="entry name" value="PPM_2"/>
    <property type="match status" value="1"/>
</dbReference>
<accession>A0A7S3V0J1</accession>
<dbReference type="InterPro" id="IPR015655">
    <property type="entry name" value="PP2C"/>
</dbReference>
<dbReference type="PANTHER" id="PTHR13832:SF827">
    <property type="entry name" value="PROTEIN PHOSPHATASE 1L"/>
    <property type="match status" value="1"/>
</dbReference>
<dbReference type="Pfam" id="PF00481">
    <property type="entry name" value="PP2C"/>
    <property type="match status" value="1"/>
</dbReference>
<dbReference type="GO" id="GO:0004722">
    <property type="term" value="F:protein serine/threonine phosphatase activity"/>
    <property type="evidence" value="ECO:0007669"/>
    <property type="project" value="InterPro"/>
</dbReference>
<sequence length="384" mass="42683">MPKTDLVGFGHHLNRGGKKFQEDGYFVAEDYNKIISYVAEKFNIKQCDDKQKNRIFVALMDGHGGKACMEFVKAVLHHFIAIEYLKGGDWAEAIRTGILKVEEAWIKKATKKSDDGKANISGCTCTVCILEGNRVYCGWLGDSPAWIMSGKNHVVDLTTDHKPNEINERNRIEAAGGEVRSKEFRQERPCCLKPKVTVGPSRVYPGGLAVARAIGDVNCKLKEYGGLPGTVVAEADIKVVDLSDSATYMVLCSDGLSDNITKGRKTAWLPLEQGFKRGYEDLFYGFTKPSKRESVKEYATRLAAESCLETFLTTKDNQDNLSCIVLAFMDRFPKATEFHRKVLNDKSKRPFSYPAELMVISNELLAYFPSSAAEDDAKEAVDAA</sequence>
<protein>
    <recommendedName>
        <fullName evidence="1">PPM-type phosphatase domain-containing protein</fullName>
    </recommendedName>
</protein>
<dbReference type="AlphaFoldDB" id="A0A7S3V0J1"/>
<dbReference type="PANTHER" id="PTHR13832">
    <property type="entry name" value="PROTEIN PHOSPHATASE 2C"/>
    <property type="match status" value="1"/>
</dbReference>
<name>A0A7S3V0J1_9STRA</name>
<evidence type="ECO:0000259" key="1">
    <source>
        <dbReference type="PROSITE" id="PS51746"/>
    </source>
</evidence>
<dbReference type="Gene3D" id="3.60.40.10">
    <property type="entry name" value="PPM-type phosphatase domain"/>
    <property type="match status" value="1"/>
</dbReference>
<evidence type="ECO:0000313" key="2">
    <source>
        <dbReference type="EMBL" id="CAE0443993.1"/>
    </source>
</evidence>
<dbReference type="SUPFAM" id="SSF81606">
    <property type="entry name" value="PP2C-like"/>
    <property type="match status" value="1"/>
</dbReference>
<reference evidence="2" key="1">
    <citation type="submission" date="2021-01" db="EMBL/GenBank/DDBJ databases">
        <authorList>
            <person name="Corre E."/>
            <person name="Pelletier E."/>
            <person name="Niang G."/>
            <person name="Scheremetjew M."/>
            <person name="Finn R."/>
            <person name="Kale V."/>
            <person name="Holt S."/>
            <person name="Cochrane G."/>
            <person name="Meng A."/>
            <person name="Brown T."/>
            <person name="Cohen L."/>
        </authorList>
    </citation>
    <scope>NUCLEOTIDE SEQUENCE</scope>
    <source>
        <strain evidence="2">GSBS06</strain>
    </source>
</reference>
<proteinExistence type="predicted"/>
<gene>
    <name evidence="2" type="ORF">ASTO00021_LOCUS14049</name>
</gene>